<reference evidence="6" key="2">
    <citation type="journal article" date="2018" name="BMC Genomics">
        <title>A manually annotated Actinidia chinensis var. chinensis (kiwifruit) genome highlights the challenges associated with draft genomes and gene prediction in plants.</title>
        <authorList>
            <person name="Pilkington S.M."/>
            <person name="Crowhurst R."/>
            <person name="Hilario E."/>
            <person name="Nardozza S."/>
            <person name="Fraser L."/>
            <person name="Peng Y."/>
            <person name="Gunaseelan K."/>
            <person name="Simpson R."/>
            <person name="Tahir J."/>
            <person name="Deroles S.C."/>
            <person name="Templeton K."/>
            <person name="Luo Z."/>
            <person name="Davy M."/>
            <person name="Cheng C."/>
            <person name="McNeilage M."/>
            <person name="Scaglione D."/>
            <person name="Liu Y."/>
            <person name="Zhang Q."/>
            <person name="Datson P."/>
            <person name="De Silva N."/>
            <person name="Gardiner S.E."/>
            <person name="Bassett H."/>
            <person name="Chagne D."/>
            <person name="McCallum J."/>
            <person name="Dzierzon H."/>
            <person name="Deng C."/>
            <person name="Wang Y.Y."/>
            <person name="Barron L."/>
            <person name="Manako K."/>
            <person name="Bowen J."/>
            <person name="Foster T.M."/>
            <person name="Erridge Z.A."/>
            <person name="Tiffin H."/>
            <person name="Waite C.N."/>
            <person name="Davies K.M."/>
            <person name="Grierson E.P."/>
            <person name="Laing W.A."/>
            <person name="Kirk R."/>
            <person name="Chen X."/>
            <person name="Wood M."/>
            <person name="Montefiori M."/>
            <person name="Brummell D.A."/>
            <person name="Schwinn K.E."/>
            <person name="Catanach A."/>
            <person name="Fullerton C."/>
            <person name="Li D."/>
            <person name="Meiyalaghan S."/>
            <person name="Nieuwenhuizen N."/>
            <person name="Read N."/>
            <person name="Prakash R."/>
            <person name="Hunter D."/>
            <person name="Zhang H."/>
            <person name="McKenzie M."/>
            <person name="Knabel M."/>
            <person name="Harris A."/>
            <person name="Allan A.C."/>
            <person name="Gleave A."/>
            <person name="Chen A."/>
            <person name="Janssen B.J."/>
            <person name="Plunkett B."/>
            <person name="Ampomah-Dwamena C."/>
            <person name="Voogd C."/>
            <person name="Leif D."/>
            <person name="Lafferty D."/>
            <person name="Souleyre E.J.F."/>
            <person name="Varkonyi-Gasic E."/>
            <person name="Gambi F."/>
            <person name="Hanley J."/>
            <person name="Yao J.L."/>
            <person name="Cheung J."/>
            <person name="David K.M."/>
            <person name="Warren B."/>
            <person name="Marsh K."/>
            <person name="Snowden K.C."/>
            <person name="Lin-Wang K."/>
            <person name="Brian L."/>
            <person name="Martinez-Sanchez M."/>
            <person name="Wang M."/>
            <person name="Ileperuma N."/>
            <person name="Macnee N."/>
            <person name="Campin R."/>
            <person name="McAtee P."/>
            <person name="Drummond R.S.M."/>
            <person name="Espley R.V."/>
            <person name="Ireland H.S."/>
            <person name="Wu R."/>
            <person name="Atkinson R.G."/>
            <person name="Karunairetnam S."/>
            <person name="Bulley S."/>
            <person name="Chunkath S."/>
            <person name="Hanley Z."/>
            <person name="Storey R."/>
            <person name="Thrimawithana A.H."/>
            <person name="Thomson S."/>
            <person name="David C."/>
            <person name="Testolin R."/>
            <person name="Huang H."/>
            <person name="Hellens R.P."/>
            <person name="Schaffer R.J."/>
        </authorList>
    </citation>
    <scope>NUCLEOTIDE SEQUENCE [LARGE SCALE GENOMIC DNA]</scope>
    <source>
        <strain evidence="6">cv. Red5</strain>
    </source>
</reference>
<feature type="compositionally biased region" description="Low complexity" evidence="3">
    <location>
        <begin position="77"/>
        <end position="86"/>
    </location>
</feature>
<feature type="domain" description="RRM" evidence="4">
    <location>
        <begin position="492"/>
        <end position="575"/>
    </location>
</feature>
<dbReference type="SUPFAM" id="SSF54928">
    <property type="entry name" value="RNA-binding domain, RBD"/>
    <property type="match status" value="3"/>
</dbReference>
<feature type="compositionally biased region" description="Low complexity" evidence="3">
    <location>
        <begin position="32"/>
        <end position="52"/>
    </location>
</feature>
<feature type="region of interest" description="Disordered" evidence="3">
    <location>
        <begin position="106"/>
        <end position="168"/>
    </location>
</feature>
<feature type="compositionally biased region" description="Polar residues" evidence="3">
    <location>
        <begin position="327"/>
        <end position="339"/>
    </location>
</feature>
<dbReference type="InterPro" id="IPR012677">
    <property type="entry name" value="Nucleotide-bd_a/b_plait_sf"/>
</dbReference>
<dbReference type="PANTHER" id="PTHR21245">
    <property type="entry name" value="HETEROGENEOUS NUCLEAR RIBONUCLEOPROTEIN"/>
    <property type="match status" value="1"/>
</dbReference>
<feature type="compositionally biased region" description="Low complexity" evidence="3">
    <location>
        <begin position="842"/>
        <end position="853"/>
    </location>
</feature>
<feature type="compositionally biased region" description="Polar residues" evidence="3">
    <location>
        <begin position="57"/>
        <end position="70"/>
    </location>
</feature>
<comment type="caution">
    <text evidence="5">The sequence shown here is derived from an EMBL/GenBank/DDBJ whole genome shotgun (WGS) entry which is preliminary data.</text>
</comment>
<feature type="region of interest" description="Disordered" evidence="3">
    <location>
        <begin position="185"/>
        <end position="339"/>
    </location>
</feature>
<evidence type="ECO:0000256" key="2">
    <source>
        <dbReference type="PROSITE-ProRule" id="PRU00176"/>
    </source>
</evidence>
<evidence type="ECO:0000259" key="4">
    <source>
        <dbReference type="PROSITE" id="PS50102"/>
    </source>
</evidence>
<dbReference type="Gramene" id="PSS24390">
    <property type="protein sequence ID" value="PSS24390"/>
    <property type="gene ID" value="CEY00_Acc16975"/>
</dbReference>
<dbReference type="PROSITE" id="PS50102">
    <property type="entry name" value="RRM"/>
    <property type="match status" value="3"/>
</dbReference>
<feature type="compositionally biased region" description="Basic and acidic residues" evidence="3">
    <location>
        <begin position="119"/>
        <end position="144"/>
    </location>
</feature>
<feature type="non-terminal residue" evidence="5">
    <location>
        <position position="853"/>
    </location>
</feature>
<dbReference type="Gene3D" id="3.30.70.330">
    <property type="match status" value="3"/>
</dbReference>
<dbReference type="InParanoid" id="A0A2R6RA09"/>
<dbReference type="AlphaFoldDB" id="A0A2R6RA09"/>
<sequence length="853" mass="92834">MPPKKPSSAGPRRITPRTTARKSHPVPAATKSTSAASGETTPPSAATATASPERIPSLTTTESSPKTISKSHTDEVPATTTPQTTPLASLITETASKTDCDFTLSETRSENINETNPKNGEEIRDLIAQNETHDESASEIKADVPDNVVGHGQDSGFKTVGDGETKKGVRTVVKRTVRVVKKVVKKKVPKRVQRGQAVSLSEESGKVDNENGDSNPSALGESELENPNSVASDSLEVENFEPDPPASVSVGVENPNSDVAVSVEAEKPDSDPSSSNPLAVENYGTNIAGSMQLENPEEAEAEAVERKDPANENLSEAPVSEVIEPKNASNEGEQAVSGTETQLGDQNVGLITNQNDEIETENVDSGGGDRRGVKEEVENFDVGDWKGEVGMHDGVVWSGEMEALKRRKRRKTEIFVGGLHKDAKDEDIRKVFQEVGEIVDVRLVMSDKIGKNKGFAFVRYASAADAKSALAKFSSVEICGKECGAVPAEGNDTIFLGNIDKKWKSEDIIKLLQEIGIEKIDKVTVIADPSNIECNRGFAFLELETIRDAQNAYRKLQKKDIFGKQQKIKVAWAEPLSEPDEEEMLKVKSVYAEYLPFSWDEEKVKDYFKKFGEIENVVLAKDLLSSRRKDFAFVNYSSREAALACIEAFSCYSLTDEDSKVKVKVSLAKPLPKGKQVKHITNPVSKEPPKAKLKAPQPVIKPHQPRNMGKASSSSTNYVNVGVDRGSSTTSELVQLLRQQASMRQPQTGLVTGSVDRDYPYPSPVRKRPLSLLRDDPIYSDPRRYPCARIESSLPATSPSGLSQGIGMTSLPYNHRLGAGYASGSLYGDEYYPNSLQPRGGPPYYGSSGTYRR</sequence>
<dbReference type="InterPro" id="IPR000504">
    <property type="entry name" value="RRM_dom"/>
</dbReference>
<reference evidence="5 6" key="1">
    <citation type="submission" date="2017-07" db="EMBL/GenBank/DDBJ databases">
        <title>An improved, manually edited Actinidia chinensis var. chinensis (kiwifruit) genome highlights the challenges associated with draft genomes and gene prediction in plants.</title>
        <authorList>
            <person name="Pilkington S."/>
            <person name="Crowhurst R."/>
            <person name="Hilario E."/>
            <person name="Nardozza S."/>
            <person name="Fraser L."/>
            <person name="Peng Y."/>
            <person name="Gunaseelan K."/>
            <person name="Simpson R."/>
            <person name="Tahir J."/>
            <person name="Deroles S."/>
            <person name="Templeton K."/>
            <person name="Luo Z."/>
            <person name="Davy M."/>
            <person name="Cheng C."/>
            <person name="Mcneilage M."/>
            <person name="Scaglione D."/>
            <person name="Liu Y."/>
            <person name="Zhang Q."/>
            <person name="Datson P."/>
            <person name="De Silva N."/>
            <person name="Gardiner S."/>
            <person name="Bassett H."/>
            <person name="Chagne D."/>
            <person name="Mccallum J."/>
            <person name="Dzierzon H."/>
            <person name="Deng C."/>
            <person name="Wang Y.-Y."/>
            <person name="Barron N."/>
            <person name="Manako K."/>
            <person name="Bowen J."/>
            <person name="Foster T."/>
            <person name="Erridge Z."/>
            <person name="Tiffin H."/>
            <person name="Waite C."/>
            <person name="Davies K."/>
            <person name="Grierson E."/>
            <person name="Laing W."/>
            <person name="Kirk R."/>
            <person name="Chen X."/>
            <person name="Wood M."/>
            <person name="Montefiori M."/>
            <person name="Brummell D."/>
            <person name="Schwinn K."/>
            <person name="Catanach A."/>
            <person name="Fullerton C."/>
            <person name="Li D."/>
            <person name="Meiyalaghan S."/>
            <person name="Nieuwenhuizen N."/>
            <person name="Read N."/>
            <person name="Prakash R."/>
            <person name="Hunter D."/>
            <person name="Zhang H."/>
            <person name="Mckenzie M."/>
            <person name="Knabel M."/>
            <person name="Harris A."/>
            <person name="Allan A."/>
            <person name="Chen A."/>
            <person name="Janssen B."/>
            <person name="Plunkett B."/>
            <person name="Dwamena C."/>
            <person name="Voogd C."/>
            <person name="Leif D."/>
            <person name="Lafferty D."/>
            <person name="Souleyre E."/>
            <person name="Varkonyi-Gasic E."/>
            <person name="Gambi F."/>
            <person name="Hanley J."/>
            <person name="Yao J.-L."/>
            <person name="Cheung J."/>
            <person name="David K."/>
            <person name="Warren B."/>
            <person name="Marsh K."/>
            <person name="Snowden K."/>
            <person name="Lin-Wang K."/>
            <person name="Brian L."/>
            <person name="Martinez-Sanchez M."/>
            <person name="Wang M."/>
            <person name="Ileperuma N."/>
            <person name="Macnee N."/>
            <person name="Campin R."/>
            <person name="Mcatee P."/>
            <person name="Drummond R."/>
            <person name="Espley R."/>
            <person name="Ireland H."/>
            <person name="Wu R."/>
            <person name="Atkinson R."/>
            <person name="Karunairetnam S."/>
            <person name="Bulley S."/>
            <person name="Chunkath S."/>
            <person name="Hanley Z."/>
            <person name="Storey R."/>
            <person name="Thrimawithana A."/>
            <person name="Thomson S."/>
            <person name="David C."/>
            <person name="Testolin R."/>
        </authorList>
    </citation>
    <scope>NUCLEOTIDE SEQUENCE [LARGE SCALE GENOMIC DNA]</scope>
    <source>
        <strain evidence="6">cv. Red5</strain>
        <tissue evidence="5">Young leaf</tissue>
    </source>
</reference>
<dbReference type="Pfam" id="PF00076">
    <property type="entry name" value="RRM_1"/>
    <property type="match status" value="3"/>
</dbReference>
<dbReference type="Proteomes" id="UP000241394">
    <property type="component" value="Chromosome LG8"/>
</dbReference>
<feature type="region of interest" description="Disordered" evidence="3">
    <location>
        <begin position="679"/>
        <end position="715"/>
    </location>
</feature>
<feature type="compositionally biased region" description="Polar residues" evidence="3">
    <location>
        <begin position="106"/>
        <end position="118"/>
    </location>
</feature>
<dbReference type="GO" id="GO:1990904">
    <property type="term" value="C:ribonucleoprotein complex"/>
    <property type="evidence" value="ECO:0007669"/>
    <property type="project" value="UniProtKB-KW"/>
</dbReference>
<feature type="domain" description="RRM" evidence="4">
    <location>
        <begin position="412"/>
        <end position="482"/>
    </location>
</feature>
<feature type="region of interest" description="Disordered" evidence="3">
    <location>
        <begin position="1"/>
        <end position="90"/>
    </location>
</feature>
<dbReference type="EMBL" id="NKQK01000008">
    <property type="protein sequence ID" value="PSS24390.1"/>
    <property type="molecule type" value="Genomic_DNA"/>
</dbReference>
<dbReference type="OrthoDB" id="3800936at2759"/>
<proteinExistence type="predicted"/>
<dbReference type="OMA" id="MAYHQRH"/>
<dbReference type="STRING" id="1590841.A0A2R6RA09"/>
<evidence type="ECO:0000256" key="3">
    <source>
        <dbReference type="SAM" id="MobiDB-lite"/>
    </source>
</evidence>
<evidence type="ECO:0000313" key="6">
    <source>
        <dbReference type="Proteomes" id="UP000241394"/>
    </source>
</evidence>
<name>A0A2R6RA09_ACTCC</name>
<accession>A0A2R6RA09</accession>
<keyword evidence="1 2" id="KW-0694">RNA-binding</keyword>
<feature type="region of interest" description="Disordered" evidence="3">
    <location>
        <begin position="832"/>
        <end position="853"/>
    </location>
</feature>
<dbReference type="CDD" id="cd00590">
    <property type="entry name" value="RRM_SF"/>
    <property type="match status" value="3"/>
</dbReference>
<keyword evidence="6" id="KW-1185">Reference proteome</keyword>
<dbReference type="InterPro" id="IPR035979">
    <property type="entry name" value="RBD_domain_sf"/>
</dbReference>
<feature type="domain" description="RRM" evidence="4">
    <location>
        <begin position="588"/>
        <end position="670"/>
    </location>
</feature>
<feature type="compositionally biased region" description="Polar residues" evidence="3">
    <location>
        <begin position="271"/>
        <end position="293"/>
    </location>
</feature>
<evidence type="ECO:0000256" key="1">
    <source>
        <dbReference type="ARBA" id="ARBA00022884"/>
    </source>
</evidence>
<protein>
    <submittedName>
        <fullName evidence="5">Heterogeneous nuclear ribonucleoprotein like</fullName>
    </submittedName>
</protein>
<dbReference type="SMART" id="SM00360">
    <property type="entry name" value="RRM"/>
    <property type="match status" value="3"/>
</dbReference>
<evidence type="ECO:0000313" key="5">
    <source>
        <dbReference type="EMBL" id="PSS24390.1"/>
    </source>
</evidence>
<gene>
    <name evidence="5" type="ORF">CEY00_Acc16975</name>
</gene>
<dbReference type="GO" id="GO:0003723">
    <property type="term" value="F:RNA binding"/>
    <property type="evidence" value="ECO:0007669"/>
    <property type="project" value="UniProtKB-UniRule"/>
</dbReference>
<keyword evidence="5" id="KW-0687">Ribonucleoprotein</keyword>
<organism evidence="5 6">
    <name type="scientific">Actinidia chinensis var. chinensis</name>
    <name type="common">Chinese soft-hair kiwi</name>
    <dbReference type="NCBI Taxonomy" id="1590841"/>
    <lineage>
        <taxon>Eukaryota</taxon>
        <taxon>Viridiplantae</taxon>
        <taxon>Streptophyta</taxon>
        <taxon>Embryophyta</taxon>
        <taxon>Tracheophyta</taxon>
        <taxon>Spermatophyta</taxon>
        <taxon>Magnoliopsida</taxon>
        <taxon>eudicotyledons</taxon>
        <taxon>Gunneridae</taxon>
        <taxon>Pentapetalae</taxon>
        <taxon>asterids</taxon>
        <taxon>Ericales</taxon>
        <taxon>Actinidiaceae</taxon>
        <taxon>Actinidia</taxon>
    </lineage>
</organism>